<sequence>MSFVDLTLPGVVHNHASTGIVTEDSECFGEDLGFEGQGTVTAFSSGRQTDASRRATGSTANVEVQPGDGEGADEVVSSELTVYEKFDDMSAVRIGIILFSLGLCSFLYAIVSNIAAGVHATGSLTWITTSYLLTTTVIQPITGRFSDVSGTKRLLLAEIWILVLGNIIAGTACRLPQLVAGRLISGVGAPLALHHNCLSQRGSYMNLINVVFIVADSMGPILGGILAKSGNWRWIFLLNAPIGPVVSLVLILVVHLKTPSRALNMRYTMKNLDTLGMFMLIANLTLLIVALNLGGDSYAWSSLTVIGLLVASCVSLAAFIYAESLATNLVIPLRLFVKME</sequence>
<proteinExistence type="predicted"/>
<feature type="domain" description="Major facilitator superfamily (MFS) profile" evidence="7">
    <location>
        <begin position="88"/>
        <end position="340"/>
    </location>
</feature>
<evidence type="ECO:0000313" key="8">
    <source>
        <dbReference type="EMBL" id="THH28783.1"/>
    </source>
</evidence>
<dbReference type="EMBL" id="SGPM01000158">
    <property type="protein sequence ID" value="THH28783.1"/>
    <property type="molecule type" value="Genomic_DNA"/>
</dbReference>
<protein>
    <recommendedName>
        <fullName evidence="7">Major facilitator superfamily (MFS) profile domain-containing protein</fullName>
    </recommendedName>
</protein>
<keyword evidence="9" id="KW-1185">Reference proteome</keyword>
<feature type="transmembrane region" description="Helical" evidence="6">
    <location>
        <begin position="299"/>
        <end position="322"/>
    </location>
</feature>
<evidence type="ECO:0000256" key="1">
    <source>
        <dbReference type="ARBA" id="ARBA00004127"/>
    </source>
</evidence>
<evidence type="ECO:0000256" key="4">
    <source>
        <dbReference type="ARBA" id="ARBA00022989"/>
    </source>
</evidence>
<dbReference type="GO" id="GO:0012505">
    <property type="term" value="C:endomembrane system"/>
    <property type="evidence" value="ECO:0007669"/>
    <property type="project" value="UniProtKB-SubCell"/>
</dbReference>
<feature type="transmembrane region" description="Helical" evidence="6">
    <location>
        <begin position="154"/>
        <end position="172"/>
    </location>
</feature>
<dbReference type="GO" id="GO:0005886">
    <property type="term" value="C:plasma membrane"/>
    <property type="evidence" value="ECO:0007669"/>
    <property type="project" value="TreeGrafter"/>
</dbReference>
<dbReference type="InterPro" id="IPR011701">
    <property type="entry name" value="MFS"/>
</dbReference>
<keyword evidence="3 6" id="KW-0812">Transmembrane</keyword>
<dbReference type="PANTHER" id="PTHR23501">
    <property type="entry name" value="MAJOR FACILITATOR SUPERFAMILY"/>
    <property type="match status" value="1"/>
</dbReference>
<reference evidence="8" key="1">
    <citation type="submission" date="2019-02" db="EMBL/GenBank/DDBJ databases">
        <title>Genome sequencing of the rare red list fungi Antrodiella citrinella (Flaviporus citrinellus).</title>
        <authorList>
            <person name="Buettner E."/>
            <person name="Kellner H."/>
        </authorList>
    </citation>
    <scope>NUCLEOTIDE SEQUENCE [LARGE SCALE GENOMIC DNA]</scope>
    <source>
        <strain evidence="8">DSM 108506</strain>
    </source>
</reference>
<comment type="caution">
    <text evidence="8">The sequence shown here is derived from an EMBL/GenBank/DDBJ whole genome shotgun (WGS) entry which is preliminary data.</text>
</comment>
<dbReference type="Proteomes" id="UP000308730">
    <property type="component" value="Unassembled WGS sequence"/>
</dbReference>
<feature type="transmembrane region" description="Helical" evidence="6">
    <location>
        <begin position="91"/>
        <end position="111"/>
    </location>
</feature>
<accession>A0A4V3XIE9</accession>
<feature type="transmembrane region" description="Helical" evidence="6">
    <location>
        <begin position="275"/>
        <end position="293"/>
    </location>
</feature>
<gene>
    <name evidence="8" type="ORF">EUX98_g5404</name>
</gene>
<keyword evidence="4 6" id="KW-1133">Transmembrane helix</keyword>
<dbReference type="InterPro" id="IPR036259">
    <property type="entry name" value="MFS_trans_sf"/>
</dbReference>
<comment type="subcellular location">
    <subcellularLocation>
        <location evidence="1">Endomembrane system</location>
        <topology evidence="1">Multi-pass membrane protein</topology>
    </subcellularLocation>
</comment>
<evidence type="ECO:0000256" key="5">
    <source>
        <dbReference type="ARBA" id="ARBA00023136"/>
    </source>
</evidence>
<dbReference type="InterPro" id="IPR020846">
    <property type="entry name" value="MFS_dom"/>
</dbReference>
<dbReference type="Gene3D" id="1.20.1720.10">
    <property type="entry name" value="Multidrug resistance protein D"/>
    <property type="match status" value="1"/>
</dbReference>
<dbReference type="GO" id="GO:0022857">
    <property type="term" value="F:transmembrane transporter activity"/>
    <property type="evidence" value="ECO:0007669"/>
    <property type="project" value="InterPro"/>
</dbReference>
<dbReference type="Pfam" id="PF07690">
    <property type="entry name" value="MFS_1"/>
    <property type="match status" value="1"/>
</dbReference>
<dbReference type="OrthoDB" id="2802012at2759"/>
<dbReference type="PROSITE" id="PS50850">
    <property type="entry name" value="MFS"/>
    <property type="match status" value="1"/>
</dbReference>
<name>A0A4V3XIE9_9APHY</name>
<evidence type="ECO:0000256" key="2">
    <source>
        <dbReference type="ARBA" id="ARBA00022448"/>
    </source>
</evidence>
<dbReference type="SUPFAM" id="SSF103473">
    <property type="entry name" value="MFS general substrate transporter"/>
    <property type="match status" value="1"/>
</dbReference>
<feature type="transmembrane region" description="Helical" evidence="6">
    <location>
        <begin position="232"/>
        <end position="254"/>
    </location>
</feature>
<dbReference type="PANTHER" id="PTHR23501:SF191">
    <property type="entry name" value="VACUOLAR BASIC AMINO ACID TRANSPORTER 4"/>
    <property type="match status" value="1"/>
</dbReference>
<evidence type="ECO:0000256" key="3">
    <source>
        <dbReference type="ARBA" id="ARBA00022692"/>
    </source>
</evidence>
<evidence type="ECO:0000313" key="9">
    <source>
        <dbReference type="Proteomes" id="UP000308730"/>
    </source>
</evidence>
<feature type="transmembrane region" description="Helical" evidence="6">
    <location>
        <begin position="123"/>
        <end position="142"/>
    </location>
</feature>
<feature type="transmembrane region" description="Helical" evidence="6">
    <location>
        <begin position="207"/>
        <end position="226"/>
    </location>
</feature>
<evidence type="ECO:0000259" key="7">
    <source>
        <dbReference type="PROSITE" id="PS50850"/>
    </source>
</evidence>
<keyword evidence="2" id="KW-0813">Transport</keyword>
<dbReference type="AlphaFoldDB" id="A0A4V3XIE9"/>
<keyword evidence="5 6" id="KW-0472">Membrane</keyword>
<evidence type="ECO:0000256" key="6">
    <source>
        <dbReference type="SAM" id="Phobius"/>
    </source>
</evidence>
<organism evidence="8 9">
    <name type="scientific">Antrodiella citrinella</name>
    <dbReference type="NCBI Taxonomy" id="2447956"/>
    <lineage>
        <taxon>Eukaryota</taxon>
        <taxon>Fungi</taxon>
        <taxon>Dikarya</taxon>
        <taxon>Basidiomycota</taxon>
        <taxon>Agaricomycotina</taxon>
        <taxon>Agaricomycetes</taxon>
        <taxon>Polyporales</taxon>
        <taxon>Steccherinaceae</taxon>
        <taxon>Antrodiella</taxon>
    </lineage>
</organism>